<dbReference type="SUPFAM" id="SSF55729">
    <property type="entry name" value="Acyl-CoA N-acyltransferases (Nat)"/>
    <property type="match status" value="1"/>
</dbReference>
<sequence>MKTSYPIPEQVPSLWFPLVKKFYQEHYPSGKPNKADPIWVIRDKGKILCAVRLKQITNSQLLTGMVTEPIHRNIGLGSHLINGIHPALDEKNTYCFAFTHLVPFYSANHFTTISAEMLPSELASRFRAYTAQGRDLTPMRYIRSQKNA</sequence>
<proteinExistence type="predicted"/>
<dbReference type="STRING" id="400668.Mmwyl1_4294"/>
<protein>
    <submittedName>
        <fullName evidence="1">Uncharacterized protein</fullName>
    </submittedName>
</protein>
<dbReference type="eggNOG" id="COG1246">
    <property type="taxonomic scope" value="Bacteria"/>
</dbReference>
<dbReference type="HOGENOM" id="CLU_120018_1_0_6"/>
<dbReference type="InterPro" id="IPR016181">
    <property type="entry name" value="Acyl_CoA_acyltransferase"/>
</dbReference>
<dbReference type="Gene3D" id="3.40.630.30">
    <property type="match status" value="1"/>
</dbReference>
<gene>
    <name evidence="1" type="ordered locus">Mmwyl1_4294</name>
</gene>
<dbReference type="AlphaFoldDB" id="A6W3B0"/>
<reference evidence="1" key="1">
    <citation type="submission" date="2007-06" db="EMBL/GenBank/DDBJ databases">
        <title>Complete sequence of Marinomonas sp. MWYL1.</title>
        <authorList>
            <consortium name="US DOE Joint Genome Institute"/>
            <person name="Copeland A."/>
            <person name="Lucas S."/>
            <person name="Lapidus A."/>
            <person name="Barry K."/>
            <person name="Glavina del Rio T."/>
            <person name="Dalin E."/>
            <person name="Tice H."/>
            <person name="Pitluck S."/>
            <person name="Kiss H."/>
            <person name="Brettin T."/>
            <person name="Bruce D."/>
            <person name="Detter J.C."/>
            <person name="Han C."/>
            <person name="Schmutz J."/>
            <person name="Larimer F."/>
            <person name="Land M."/>
            <person name="Hauser L."/>
            <person name="Kyrpides N."/>
            <person name="Kim E."/>
            <person name="Johnston A.W.B."/>
            <person name="Todd J.D."/>
            <person name="Rogers R."/>
            <person name="Wexler M."/>
            <person name="Bond P.L."/>
            <person name="Li Y."/>
            <person name="Richardson P."/>
        </authorList>
    </citation>
    <scope>NUCLEOTIDE SEQUENCE [LARGE SCALE GENOMIC DNA]</scope>
    <source>
        <strain evidence="1">MWYL1</strain>
    </source>
</reference>
<accession>A6W3B0</accession>
<organism evidence="1">
    <name type="scientific">Marinomonas sp. (strain MWYL1)</name>
    <dbReference type="NCBI Taxonomy" id="400668"/>
    <lineage>
        <taxon>Bacteria</taxon>
        <taxon>Pseudomonadati</taxon>
        <taxon>Pseudomonadota</taxon>
        <taxon>Gammaproteobacteria</taxon>
        <taxon>Oceanospirillales</taxon>
        <taxon>Oceanospirillaceae</taxon>
        <taxon>Marinomonas</taxon>
    </lineage>
</organism>
<evidence type="ECO:0000313" key="1">
    <source>
        <dbReference type="EMBL" id="ABR73189.1"/>
    </source>
</evidence>
<dbReference type="OrthoDB" id="7845888at2"/>
<name>A6W3B0_MARMS</name>
<dbReference type="EMBL" id="CP000749">
    <property type="protein sequence ID" value="ABR73189.1"/>
    <property type="molecule type" value="Genomic_DNA"/>
</dbReference>
<dbReference type="KEGG" id="mmw:Mmwyl1_4294"/>